<organism evidence="6 7">
    <name type="scientific">Mesorhizobium onobrychidis</name>
    <dbReference type="NCBI Taxonomy" id="2775404"/>
    <lineage>
        <taxon>Bacteria</taxon>
        <taxon>Pseudomonadati</taxon>
        <taxon>Pseudomonadota</taxon>
        <taxon>Alphaproteobacteria</taxon>
        <taxon>Hyphomicrobiales</taxon>
        <taxon>Phyllobacteriaceae</taxon>
        <taxon>Mesorhizobium</taxon>
    </lineage>
</organism>
<reference evidence="6" key="1">
    <citation type="submission" date="2020-09" db="EMBL/GenBank/DDBJ databases">
        <title>Rhizobia associated with sainfoin plants.</title>
        <authorList>
            <person name="Asharfi S."/>
            <person name="Kuzmanovic N."/>
            <person name="Bunk B."/>
            <person name="Sproeer C."/>
            <person name="Becker M."/>
            <person name="Thuenen T."/>
        </authorList>
    </citation>
    <scope>NUCLEOTIDE SEQUENCE</scope>
    <source>
        <strain evidence="6">OM4</strain>
    </source>
</reference>
<name>A0ABY5R1A0_9HYPH</name>
<keyword evidence="5" id="KW-0067">ATP-binding</keyword>
<dbReference type="RefSeq" id="WP_258121952.1">
    <property type="nucleotide sequence ID" value="NZ_CP062229.1"/>
</dbReference>
<keyword evidence="4" id="KW-0418">Kinase</keyword>
<dbReference type="EMBL" id="CP062229">
    <property type="protein sequence ID" value="UVC17073.1"/>
    <property type="molecule type" value="Genomic_DNA"/>
</dbReference>
<proteinExistence type="predicted"/>
<protein>
    <submittedName>
        <fullName evidence="6">Uncharacterized protein</fullName>
    </submittedName>
</protein>
<evidence type="ECO:0000256" key="5">
    <source>
        <dbReference type="ARBA" id="ARBA00022840"/>
    </source>
</evidence>
<dbReference type="InterPro" id="IPR018095">
    <property type="entry name" value="Thymidylate_kin_CS"/>
</dbReference>
<keyword evidence="1" id="KW-0808">Transferase</keyword>
<evidence type="ECO:0000256" key="3">
    <source>
        <dbReference type="ARBA" id="ARBA00022741"/>
    </source>
</evidence>
<accession>A0ABY5R1A0</accession>
<evidence type="ECO:0000256" key="2">
    <source>
        <dbReference type="ARBA" id="ARBA00022727"/>
    </source>
</evidence>
<keyword evidence="7" id="KW-1185">Reference proteome</keyword>
<keyword evidence="2" id="KW-0545">Nucleotide biosynthesis</keyword>
<keyword evidence="3" id="KW-0547">Nucleotide-binding</keyword>
<dbReference type="Gene3D" id="3.40.50.300">
    <property type="entry name" value="P-loop containing nucleotide triphosphate hydrolases"/>
    <property type="match status" value="1"/>
</dbReference>
<dbReference type="PROSITE" id="PS01331">
    <property type="entry name" value="THYMIDYLATE_KINASE"/>
    <property type="match status" value="1"/>
</dbReference>
<dbReference type="InterPro" id="IPR027417">
    <property type="entry name" value="P-loop_NTPase"/>
</dbReference>
<gene>
    <name evidence="6" type="ORF">IHQ72_08085</name>
</gene>
<evidence type="ECO:0000256" key="4">
    <source>
        <dbReference type="ARBA" id="ARBA00022777"/>
    </source>
</evidence>
<sequence>MENLLLDRFVLSSLVYQPISGVDQGFVYASNAPLLEGVTTVALETTAMELAKRRLSRGPMRSDFFKDRLDIETEISLFAESAEFLRSKGHIVIALDAGGTIEATAMNAVNLITGLWPMS</sequence>
<evidence type="ECO:0000256" key="1">
    <source>
        <dbReference type="ARBA" id="ARBA00022679"/>
    </source>
</evidence>
<evidence type="ECO:0000313" key="7">
    <source>
        <dbReference type="Proteomes" id="UP001058098"/>
    </source>
</evidence>
<dbReference type="Proteomes" id="UP001058098">
    <property type="component" value="Chromosome"/>
</dbReference>
<evidence type="ECO:0000313" key="6">
    <source>
        <dbReference type="EMBL" id="UVC17073.1"/>
    </source>
</evidence>